<evidence type="ECO:0000256" key="1">
    <source>
        <dbReference type="SAM" id="SignalP"/>
    </source>
</evidence>
<feature type="non-terminal residue" evidence="2">
    <location>
        <position position="1"/>
    </location>
</feature>
<accession>E7D1H8</accession>
<feature type="chain" id="PRO_5003218540" evidence="1">
    <location>
        <begin position="33"/>
        <end position="80"/>
    </location>
</feature>
<evidence type="ECO:0000313" key="2">
    <source>
        <dbReference type="EMBL" id="ADV40222.1"/>
    </source>
</evidence>
<sequence length="80" mass="9210">HEVNVHFVWTSRHYKMIYKVLLISLCITCLSAEVCPDLHCNPIMCRYLHCEETPPDPILLGPSCGCCNYCRQLPKDKTSK</sequence>
<protein>
    <submittedName>
        <fullName evidence="2">Uncharacterized protein</fullName>
    </submittedName>
</protein>
<dbReference type="EMBL" id="HQ005928">
    <property type="protein sequence ID" value="ADV40222.1"/>
    <property type="molecule type" value="mRNA"/>
</dbReference>
<feature type="non-terminal residue" evidence="2">
    <location>
        <position position="80"/>
    </location>
</feature>
<proteinExistence type="evidence at transcript level"/>
<organism evidence="2">
    <name type="scientific">Latrodectus hesperus</name>
    <name type="common">Western black widow spider</name>
    <dbReference type="NCBI Taxonomy" id="256737"/>
    <lineage>
        <taxon>Eukaryota</taxon>
        <taxon>Metazoa</taxon>
        <taxon>Ecdysozoa</taxon>
        <taxon>Arthropoda</taxon>
        <taxon>Chelicerata</taxon>
        <taxon>Arachnida</taxon>
        <taxon>Araneae</taxon>
        <taxon>Araneomorphae</taxon>
        <taxon>Entelegynae</taxon>
        <taxon>Araneoidea</taxon>
        <taxon>Theridiidae</taxon>
        <taxon>Latrodectus</taxon>
    </lineage>
</organism>
<keyword evidence="1" id="KW-0732">Signal</keyword>
<reference evidence="2" key="1">
    <citation type="submission" date="2010-07" db="EMBL/GenBank/DDBJ databases">
        <title>Identification of Proteins Involved in Black Widow Spider Wrapping Silk Fibers.</title>
        <authorList>
            <person name="Nguyen A."/>
            <person name="Verduzco A."/>
            <person name="Vierra C."/>
        </authorList>
    </citation>
    <scope>NUCLEOTIDE SEQUENCE</scope>
</reference>
<dbReference type="AlphaFoldDB" id="E7D1H8"/>
<name>E7D1H8_LATHE</name>
<feature type="signal peptide" evidence="1">
    <location>
        <begin position="1"/>
        <end position="32"/>
    </location>
</feature>